<accession>A0A072V050</accession>
<dbReference type="KEGG" id="mtr:25493488"/>
<dbReference type="FunFam" id="3.40.50.2000:FF:000019">
    <property type="entry name" value="Glycosyltransferase"/>
    <property type="match status" value="1"/>
</dbReference>
<dbReference type="AlphaFoldDB" id="A0A072V050"/>
<dbReference type="Proteomes" id="UP000265566">
    <property type="component" value="Chromosome 4"/>
</dbReference>
<evidence type="ECO:0000256" key="2">
    <source>
        <dbReference type="ARBA" id="ARBA00022679"/>
    </source>
</evidence>
<dbReference type="PANTHER" id="PTHR11926">
    <property type="entry name" value="GLUCOSYL/GLUCURONOSYL TRANSFERASES"/>
    <property type="match status" value="1"/>
</dbReference>
<evidence type="ECO:0000313" key="5">
    <source>
        <dbReference type="EMBL" id="KEH31480.1"/>
    </source>
</evidence>
<dbReference type="GO" id="GO:0080044">
    <property type="term" value="F:quercetin 7-O-glucosyltransferase activity"/>
    <property type="evidence" value="ECO:0000318"/>
    <property type="project" value="GO_Central"/>
</dbReference>
<dbReference type="InterPro" id="IPR002213">
    <property type="entry name" value="UDP_glucos_trans"/>
</dbReference>
<dbReference type="HOGENOM" id="CLU_001724_0_1_1"/>
<dbReference type="EMBL" id="CM001220">
    <property type="protein sequence ID" value="KEH31480.1"/>
    <property type="molecule type" value="Genomic_DNA"/>
</dbReference>
<keyword evidence="3 6" id="KW-0328">Glycosyltransferase</keyword>
<dbReference type="SMR" id="A0A072V050"/>
<dbReference type="InterPro" id="IPR035595">
    <property type="entry name" value="UDP_glycos_trans_CS"/>
</dbReference>
<dbReference type="Proteomes" id="UP000002051">
    <property type="component" value="Chromosome 4"/>
</dbReference>
<reference evidence="6" key="4">
    <citation type="journal article" date="2018" name="Nat. Plants">
        <title>Whole-genome landscape of Medicago truncatula symbiotic genes.</title>
        <authorList>
            <person name="Pecrix Y."/>
            <person name="Gamas P."/>
            <person name="Carrere S."/>
        </authorList>
    </citation>
    <scope>NUCLEOTIDE SEQUENCE</scope>
    <source>
        <tissue evidence="6">Leaves</tissue>
    </source>
</reference>
<organism evidence="5 8">
    <name type="scientific">Medicago truncatula</name>
    <name type="common">Barrel medic</name>
    <name type="synonym">Medicago tribuloides</name>
    <dbReference type="NCBI Taxonomy" id="3880"/>
    <lineage>
        <taxon>Eukaryota</taxon>
        <taxon>Viridiplantae</taxon>
        <taxon>Streptophyta</taxon>
        <taxon>Embryophyta</taxon>
        <taxon>Tracheophyta</taxon>
        <taxon>Spermatophyta</taxon>
        <taxon>Magnoliopsida</taxon>
        <taxon>eudicotyledons</taxon>
        <taxon>Gunneridae</taxon>
        <taxon>Pentapetalae</taxon>
        <taxon>rosids</taxon>
        <taxon>fabids</taxon>
        <taxon>Fabales</taxon>
        <taxon>Fabaceae</taxon>
        <taxon>Papilionoideae</taxon>
        <taxon>50 kb inversion clade</taxon>
        <taxon>NPAAA clade</taxon>
        <taxon>Hologalegina</taxon>
        <taxon>IRL clade</taxon>
        <taxon>Trifolieae</taxon>
        <taxon>Medicago</taxon>
    </lineage>
</organism>
<dbReference type="OrthoDB" id="5835829at2759"/>
<keyword evidence="2 3" id="KW-0808">Transferase</keyword>
<comment type="similarity">
    <text evidence="1 3">Belongs to the UDP-glycosyltransferase family.</text>
</comment>
<evidence type="ECO:0000256" key="4">
    <source>
        <dbReference type="RuleBase" id="RU362057"/>
    </source>
</evidence>
<evidence type="ECO:0000313" key="6">
    <source>
        <dbReference type="EMBL" id="RHN62978.1"/>
    </source>
</evidence>
<dbReference type="CDD" id="cd03784">
    <property type="entry name" value="GT1_Gtf-like"/>
    <property type="match status" value="1"/>
</dbReference>
<evidence type="ECO:0000313" key="7">
    <source>
        <dbReference type="EnsemblPlants" id="KEH31480"/>
    </source>
</evidence>
<dbReference type="Gene3D" id="3.40.50.2000">
    <property type="entry name" value="Glycogen Phosphorylase B"/>
    <property type="match status" value="2"/>
</dbReference>
<dbReference type="PANTHER" id="PTHR11926:SF1264">
    <property type="entry name" value="GLYCOSYLTRANSFERASE-RELATED"/>
    <property type="match status" value="1"/>
</dbReference>
<reference evidence="5 8" key="2">
    <citation type="journal article" date="2014" name="BMC Genomics">
        <title>An improved genome release (version Mt4.0) for the model legume Medicago truncatula.</title>
        <authorList>
            <person name="Tang H."/>
            <person name="Krishnakumar V."/>
            <person name="Bidwell S."/>
            <person name="Rosen B."/>
            <person name="Chan A."/>
            <person name="Zhou S."/>
            <person name="Gentzbittel L."/>
            <person name="Childs K.L."/>
            <person name="Yandell M."/>
            <person name="Gundlach H."/>
            <person name="Mayer K.F."/>
            <person name="Schwartz D.C."/>
            <person name="Town C.D."/>
        </authorList>
    </citation>
    <scope>GENOME REANNOTATION</scope>
    <source>
        <strain evidence="5">A17</strain>
        <strain evidence="7 8">cv. Jemalong A17</strain>
    </source>
</reference>
<dbReference type="Pfam" id="PF00201">
    <property type="entry name" value="UDPGT"/>
    <property type="match status" value="1"/>
</dbReference>
<reference evidence="7" key="3">
    <citation type="submission" date="2015-04" db="UniProtKB">
        <authorList>
            <consortium name="EnsemblPlants"/>
        </authorList>
    </citation>
    <scope>IDENTIFICATION</scope>
    <source>
        <strain evidence="7">cv. Jemalong A17</strain>
    </source>
</reference>
<reference evidence="5 8" key="1">
    <citation type="journal article" date="2011" name="Nature">
        <title>The Medicago genome provides insight into the evolution of rhizobial symbioses.</title>
        <authorList>
            <person name="Young N.D."/>
            <person name="Debelle F."/>
            <person name="Oldroyd G.E."/>
            <person name="Geurts R."/>
            <person name="Cannon S.B."/>
            <person name="Udvardi M.K."/>
            <person name="Benedito V.A."/>
            <person name="Mayer K.F."/>
            <person name="Gouzy J."/>
            <person name="Schoof H."/>
            <person name="Van de Peer Y."/>
            <person name="Proost S."/>
            <person name="Cook D.R."/>
            <person name="Meyers B.C."/>
            <person name="Spannagl M."/>
            <person name="Cheung F."/>
            <person name="De Mita S."/>
            <person name="Krishnakumar V."/>
            <person name="Gundlach H."/>
            <person name="Zhou S."/>
            <person name="Mudge J."/>
            <person name="Bharti A.K."/>
            <person name="Murray J.D."/>
            <person name="Naoumkina M.A."/>
            <person name="Rosen B."/>
            <person name="Silverstein K.A."/>
            <person name="Tang H."/>
            <person name="Rombauts S."/>
            <person name="Zhao P.X."/>
            <person name="Zhou P."/>
            <person name="Barbe V."/>
            <person name="Bardou P."/>
            <person name="Bechner M."/>
            <person name="Bellec A."/>
            <person name="Berger A."/>
            <person name="Berges H."/>
            <person name="Bidwell S."/>
            <person name="Bisseling T."/>
            <person name="Choisne N."/>
            <person name="Couloux A."/>
            <person name="Denny R."/>
            <person name="Deshpande S."/>
            <person name="Dai X."/>
            <person name="Doyle J.J."/>
            <person name="Dudez A.M."/>
            <person name="Farmer A.D."/>
            <person name="Fouteau S."/>
            <person name="Franken C."/>
            <person name="Gibelin C."/>
            <person name="Gish J."/>
            <person name="Goldstein S."/>
            <person name="Gonzalez A.J."/>
            <person name="Green P.J."/>
            <person name="Hallab A."/>
            <person name="Hartog M."/>
            <person name="Hua A."/>
            <person name="Humphray S.J."/>
            <person name="Jeong D.H."/>
            <person name="Jing Y."/>
            <person name="Jocker A."/>
            <person name="Kenton S.M."/>
            <person name="Kim D.J."/>
            <person name="Klee K."/>
            <person name="Lai H."/>
            <person name="Lang C."/>
            <person name="Lin S."/>
            <person name="Macmil S.L."/>
            <person name="Magdelenat G."/>
            <person name="Matthews L."/>
            <person name="McCorrison J."/>
            <person name="Monaghan E.L."/>
            <person name="Mun J.H."/>
            <person name="Najar F.Z."/>
            <person name="Nicholson C."/>
            <person name="Noirot C."/>
            <person name="O'Bleness M."/>
            <person name="Paule C.R."/>
            <person name="Poulain J."/>
            <person name="Prion F."/>
            <person name="Qin B."/>
            <person name="Qu C."/>
            <person name="Retzel E.F."/>
            <person name="Riddle C."/>
            <person name="Sallet E."/>
            <person name="Samain S."/>
            <person name="Samson N."/>
            <person name="Sanders I."/>
            <person name="Saurat O."/>
            <person name="Scarpelli C."/>
            <person name="Schiex T."/>
            <person name="Segurens B."/>
            <person name="Severin A.J."/>
            <person name="Sherrier D.J."/>
            <person name="Shi R."/>
            <person name="Sims S."/>
            <person name="Singer S.R."/>
            <person name="Sinharoy S."/>
            <person name="Sterck L."/>
            <person name="Viollet A."/>
            <person name="Wang B.B."/>
            <person name="Wang K."/>
            <person name="Wang M."/>
            <person name="Wang X."/>
            <person name="Warfsmann J."/>
            <person name="Weissenbach J."/>
            <person name="White D.D."/>
            <person name="White J.D."/>
            <person name="Wiley G.B."/>
            <person name="Wincker P."/>
            <person name="Xing Y."/>
            <person name="Yang L."/>
            <person name="Yao Z."/>
            <person name="Ying F."/>
            <person name="Zhai J."/>
            <person name="Zhou L."/>
            <person name="Zuber A."/>
            <person name="Denarie J."/>
            <person name="Dixon R.A."/>
            <person name="May G.D."/>
            <person name="Schwartz D.C."/>
            <person name="Rogers J."/>
            <person name="Quetier F."/>
            <person name="Town C.D."/>
            <person name="Roe B.A."/>
        </authorList>
    </citation>
    <scope>NUCLEOTIDE SEQUENCE [LARGE SCALE GENOMIC DNA]</scope>
    <source>
        <strain evidence="5">A17</strain>
        <strain evidence="7 8">cv. Jemalong A17</strain>
    </source>
</reference>
<dbReference type="EMBL" id="PSQE01000004">
    <property type="protein sequence ID" value="RHN62978.1"/>
    <property type="molecule type" value="Genomic_DNA"/>
</dbReference>
<dbReference type="GO" id="GO:0080043">
    <property type="term" value="F:quercetin 3-O-glucosyltransferase activity"/>
    <property type="evidence" value="ECO:0000318"/>
    <property type="project" value="GO_Central"/>
</dbReference>
<dbReference type="SUPFAM" id="SSF53756">
    <property type="entry name" value="UDP-Glycosyltransferase/glycogen phosphorylase"/>
    <property type="match status" value="1"/>
</dbReference>
<evidence type="ECO:0000256" key="1">
    <source>
        <dbReference type="ARBA" id="ARBA00009995"/>
    </source>
</evidence>
<protein>
    <recommendedName>
        <fullName evidence="4">Glycosyltransferase</fullName>
        <ecNumber evidence="4">2.4.1.-</ecNumber>
    </recommendedName>
</protein>
<keyword evidence="8" id="KW-1185">Reference proteome</keyword>
<dbReference type="Gramene" id="rna25621">
    <property type="protein sequence ID" value="RHN62978.1"/>
    <property type="gene ID" value="gene25621"/>
</dbReference>
<name>A0A072V050_MEDTR</name>
<dbReference type="EC" id="2.4.1.-" evidence="4"/>
<gene>
    <name evidence="7" type="primary">25493488</name>
    <name evidence="5" type="ordered locus">MTR_4g094920</name>
    <name evidence="6" type="ORF">MtrunA17_Chr4g0053321</name>
</gene>
<dbReference type="GO" id="GO:0005737">
    <property type="term" value="C:cytoplasm"/>
    <property type="evidence" value="ECO:0000318"/>
    <property type="project" value="GO_Central"/>
</dbReference>
<dbReference type="EnsemblPlants" id="KEH31480">
    <property type="protein sequence ID" value="KEH31480"/>
    <property type="gene ID" value="MTR_4g094920"/>
</dbReference>
<sequence>MPSPWYFTSLVQPVTMLVANEKPNIKILMVSMALQGHINPTLNFAKRLISKGIHVTIATTEDGGNRMLKHTDKISSDSGIKLEFFSDGLSVDFDRSDTKTFLNTIQEKGPQNLSNLITNLTKNETFSCAIVNPFVPWAIDVVAEHEIPCALLWIQASTLYSIYYRYFKNNDLFPKLDVPNEKVQLPGLPVLEVKDLPSLLLPSSPLHYKELMAYFIKALDKVEWVLGASFLEIEEEIVKSMDSLTPIYPIGPLVSPFLLGEKETSNVSVDMWNAEDACIGWLDNKPNSSVIYISFGSLVVLSQTQMNNIVTALKNSNKNFLWVVKPANNGGYETKDAAYELPKEFLKETEGRGLVVKWCAQEKVLMHPAVACFLSHCGWNSTLETLITGVPVICWPSWLDQPTNAMLIENVFRNGVKVNYGEDGVASVKEIERCIREVMEGPNAGEIKKRAMEIKDSARKALEEDGSSSNNFNQFISELIVKNNSREQQKALDTEVNVELQF</sequence>
<evidence type="ECO:0000313" key="8">
    <source>
        <dbReference type="Proteomes" id="UP000002051"/>
    </source>
</evidence>
<evidence type="ECO:0000256" key="3">
    <source>
        <dbReference type="RuleBase" id="RU003718"/>
    </source>
</evidence>
<dbReference type="GO" id="GO:0010294">
    <property type="term" value="F:abscisic acid glucosyltransferase activity"/>
    <property type="evidence" value="ECO:0000318"/>
    <property type="project" value="GO_Central"/>
</dbReference>
<dbReference type="PROSITE" id="PS00375">
    <property type="entry name" value="UDPGT"/>
    <property type="match status" value="1"/>
</dbReference>
<proteinExistence type="inferred from homology"/>